<accession>A0A921MFS9</accession>
<dbReference type="InterPro" id="IPR050272">
    <property type="entry name" value="Isochorismatase-like_hydrls"/>
</dbReference>
<dbReference type="Gene3D" id="3.40.50.850">
    <property type="entry name" value="Isochorismatase-like"/>
    <property type="match status" value="1"/>
</dbReference>
<dbReference type="AlphaFoldDB" id="A0A921MFS9"/>
<evidence type="ECO:0000313" key="3">
    <source>
        <dbReference type="EMBL" id="HJG80941.1"/>
    </source>
</evidence>
<gene>
    <name evidence="3" type="ORF">K8V08_11075</name>
</gene>
<keyword evidence="1 3" id="KW-0378">Hydrolase</keyword>
<proteinExistence type="predicted"/>
<dbReference type="PANTHER" id="PTHR43540">
    <property type="entry name" value="PEROXYUREIDOACRYLATE/UREIDOACRYLATE AMIDOHYDROLASE-RELATED"/>
    <property type="match status" value="1"/>
</dbReference>
<evidence type="ECO:0000259" key="2">
    <source>
        <dbReference type="Pfam" id="PF00857"/>
    </source>
</evidence>
<dbReference type="SUPFAM" id="SSF52499">
    <property type="entry name" value="Isochorismatase-like hydrolases"/>
    <property type="match status" value="1"/>
</dbReference>
<reference evidence="3" key="2">
    <citation type="submission" date="2021-09" db="EMBL/GenBank/DDBJ databases">
        <authorList>
            <person name="Gilroy R."/>
        </authorList>
    </citation>
    <scope>NUCLEOTIDE SEQUENCE</scope>
    <source>
        <strain evidence="3">ChiGjej5B5-7349</strain>
    </source>
</reference>
<reference evidence="3" key="1">
    <citation type="journal article" date="2021" name="PeerJ">
        <title>Extensive microbial diversity within the chicken gut microbiome revealed by metagenomics and culture.</title>
        <authorList>
            <person name="Gilroy R."/>
            <person name="Ravi A."/>
            <person name="Getino M."/>
            <person name="Pursley I."/>
            <person name="Horton D.L."/>
            <person name="Alikhan N.F."/>
            <person name="Baker D."/>
            <person name="Gharbi K."/>
            <person name="Hall N."/>
            <person name="Watson M."/>
            <person name="Adriaenssens E.M."/>
            <person name="Foster-Nyarko E."/>
            <person name="Jarju S."/>
            <person name="Secka A."/>
            <person name="Antonio M."/>
            <person name="Oren A."/>
            <person name="Chaudhuri R.R."/>
            <person name="La Ragione R."/>
            <person name="Hildebrand F."/>
            <person name="Pallen M.J."/>
        </authorList>
    </citation>
    <scope>NUCLEOTIDE SEQUENCE</scope>
    <source>
        <strain evidence="3">ChiGjej5B5-7349</strain>
    </source>
</reference>
<dbReference type="Pfam" id="PF00857">
    <property type="entry name" value="Isochorismatase"/>
    <property type="match status" value="1"/>
</dbReference>
<dbReference type="GO" id="GO:0016787">
    <property type="term" value="F:hydrolase activity"/>
    <property type="evidence" value="ECO:0007669"/>
    <property type="project" value="UniProtKB-KW"/>
</dbReference>
<protein>
    <submittedName>
        <fullName evidence="3">Cysteine hydrolase</fullName>
    </submittedName>
</protein>
<evidence type="ECO:0000313" key="4">
    <source>
        <dbReference type="Proteomes" id="UP000784435"/>
    </source>
</evidence>
<dbReference type="Proteomes" id="UP000784435">
    <property type="component" value="Unassembled WGS sequence"/>
</dbReference>
<sequence>MTQASVLTQPRTTPLEPTELPESFRAILPATNHAALPPMADHWKQLDLREILSRPAAFISIGQSNSVYRPGGVQYGEGHAFRGNLEATVRSATAARAAGNFDFTWVGYSLFRSQYPQTDFDRVQYASWTDEIGATQEQIDWDNTLVEELQAIREPGDKELFETALQSWFVGTDLPGTLARKRIEVLVFTGVHVDWCIEGNVRAARDNGLLPIVIGDACGAQRPEQEAATFDRINRFFAPVISSDLFVDLVRR</sequence>
<feature type="domain" description="Isochorismatase-like" evidence="2">
    <location>
        <begin position="57"/>
        <end position="243"/>
    </location>
</feature>
<dbReference type="EMBL" id="DYUK01000239">
    <property type="protein sequence ID" value="HJG80941.1"/>
    <property type="molecule type" value="Genomic_DNA"/>
</dbReference>
<name>A0A921MFS9_9MICO</name>
<dbReference type="InterPro" id="IPR036380">
    <property type="entry name" value="Isochorismatase-like_sf"/>
</dbReference>
<comment type="caution">
    <text evidence="3">The sequence shown here is derived from an EMBL/GenBank/DDBJ whole genome shotgun (WGS) entry which is preliminary data.</text>
</comment>
<organism evidence="3 4">
    <name type="scientific">Brevibacterium senegalense</name>
    <dbReference type="NCBI Taxonomy" id="1033736"/>
    <lineage>
        <taxon>Bacteria</taxon>
        <taxon>Bacillati</taxon>
        <taxon>Actinomycetota</taxon>
        <taxon>Actinomycetes</taxon>
        <taxon>Micrococcales</taxon>
        <taxon>Brevibacteriaceae</taxon>
        <taxon>Brevibacterium</taxon>
    </lineage>
</organism>
<evidence type="ECO:0000256" key="1">
    <source>
        <dbReference type="ARBA" id="ARBA00022801"/>
    </source>
</evidence>
<dbReference type="InterPro" id="IPR000868">
    <property type="entry name" value="Isochorismatase-like_dom"/>
</dbReference>